<dbReference type="STRING" id="644966.Tmar_0940"/>
<dbReference type="SUPFAM" id="SSF109604">
    <property type="entry name" value="HD-domain/PDEase-like"/>
    <property type="match status" value="1"/>
</dbReference>
<evidence type="ECO:0000256" key="2">
    <source>
        <dbReference type="ARBA" id="ARBA00022801"/>
    </source>
</evidence>
<evidence type="ECO:0000256" key="4">
    <source>
        <dbReference type="ARBA" id="ARBA00022840"/>
    </source>
</evidence>
<dbReference type="InterPro" id="IPR054712">
    <property type="entry name" value="Cas3-like_dom"/>
</dbReference>
<keyword evidence="4" id="KW-0067">ATP-binding</keyword>
<dbReference type="GO" id="GO:0003676">
    <property type="term" value="F:nucleic acid binding"/>
    <property type="evidence" value="ECO:0007669"/>
    <property type="project" value="InterPro"/>
</dbReference>
<dbReference type="Proteomes" id="UP000008915">
    <property type="component" value="Chromosome"/>
</dbReference>
<reference evidence="8" key="2">
    <citation type="journal article" date="2010" name="Stand. Genomic Sci.">
        <title>Complete genome sequence of Thermaerobacter marianensis type strain (7p75aT).</title>
        <authorList>
            <person name="Han C."/>
            <person name="Gu W."/>
            <person name="Zhang X."/>
            <person name="Lapidus A."/>
            <person name="Nolan M."/>
            <person name="Copeland A."/>
            <person name="Lucas S."/>
            <person name="Glavina Del Rio T."/>
            <person name="Tice H."/>
            <person name="Cheng J."/>
            <person name="Tapia R."/>
            <person name="Goodwin L."/>
            <person name="Pitluck S."/>
            <person name="Pagani I."/>
            <person name="Ivanova N."/>
            <person name="Mavromatis K."/>
            <person name="Mikhailova N."/>
            <person name="Pati A."/>
            <person name="Chen A."/>
            <person name="Palaniappan K."/>
            <person name="Land M."/>
            <person name="Hauser L."/>
            <person name="Chang Y."/>
            <person name="Jeffries C."/>
            <person name="Schneider S."/>
            <person name="Rohde M."/>
            <person name="Goker M."/>
            <person name="Pukall R."/>
            <person name="Woyke T."/>
            <person name="Bristow J."/>
            <person name="Eisen J."/>
            <person name="Markowitz V."/>
            <person name="Hugenholtz P."/>
            <person name="Kyrpides N."/>
            <person name="Klenk H."/>
            <person name="Detter J."/>
        </authorList>
    </citation>
    <scope>NUCLEOTIDE SEQUENCE [LARGE SCALE GENOMIC DNA]</scope>
    <source>
        <strain evidence="8">ATCC 700841 / DSM 12885 / JCM 10246 / 7p75a</strain>
    </source>
</reference>
<evidence type="ECO:0000256" key="3">
    <source>
        <dbReference type="ARBA" id="ARBA00022806"/>
    </source>
</evidence>
<dbReference type="InterPro" id="IPR027417">
    <property type="entry name" value="P-loop_NTPase"/>
</dbReference>
<dbReference type="HOGENOM" id="CLU_010520_0_0_9"/>
<dbReference type="GO" id="GO:0051607">
    <property type="term" value="P:defense response to virus"/>
    <property type="evidence" value="ECO:0007669"/>
    <property type="project" value="UniProtKB-KW"/>
</dbReference>
<reference evidence="7 8" key="1">
    <citation type="journal article" date="2010" name="Stand. Genomic Sci.">
        <title>Complete genome sequence of Thermaerobacter marianensis type strain (7p75a).</title>
        <authorList>
            <person name="Han C."/>
            <person name="Gu W."/>
            <person name="Zhang X."/>
            <person name="Lapidus A."/>
            <person name="Nolan M."/>
            <person name="Copeland A."/>
            <person name="Lucas S."/>
            <person name="Del Rio T.G."/>
            <person name="Tice H."/>
            <person name="Cheng J.F."/>
            <person name="Tapia R."/>
            <person name="Goodwin L."/>
            <person name="Pitluck S."/>
            <person name="Pagani I."/>
            <person name="Ivanova N."/>
            <person name="Mavromatis K."/>
            <person name="Mikhailova N."/>
            <person name="Pati A."/>
            <person name="Chen A."/>
            <person name="Palaniappan K."/>
            <person name="Land M."/>
            <person name="Hauser L."/>
            <person name="Chang Y.J."/>
            <person name="Jeffries C.D."/>
            <person name="Schneider S."/>
            <person name="Rohde M."/>
            <person name="Goker M."/>
            <person name="Pukall R."/>
            <person name="Woyke T."/>
            <person name="Bristow J."/>
            <person name="Eisen J.A."/>
            <person name="Markowitz V."/>
            <person name="Hugenholtz P."/>
            <person name="Kyrpides N.C."/>
            <person name="Klenk H.P."/>
            <person name="Detter J.C."/>
        </authorList>
    </citation>
    <scope>NUCLEOTIDE SEQUENCE [LARGE SCALE GENOMIC DNA]</scope>
    <source>
        <strain evidence="8">ATCC 700841 / DSM 12885 / JCM 10246 / 7p75a</strain>
    </source>
</reference>
<dbReference type="PROSITE" id="PS51643">
    <property type="entry name" value="HD_CAS3"/>
    <property type="match status" value="1"/>
</dbReference>
<evidence type="ECO:0000313" key="8">
    <source>
        <dbReference type="Proteomes" id="UP000008915"/>
    </source>
</evidence>
<dbReference type="RefSeq" id="WP_013495358.1">
    <property type="nucleotide sequence ID" value="NC_014831.1"/>
</dbReference>
<dbReference type="InterPro" id="IPR013444">
    <property type="entry name" value="Helicase_Cas3_CRISPR-ass_Anaes"/>
</dbReference>
<dbReference type="NCBIfam" id="TIGR02621">
    <property type="entry name" value="cas3_GSU0051"/>
    <property type="match status" value="1"/>
</dbReference>
<feature type="domain" description="HD Cas3-type" evidence="6">
    <location>
        <begin position="811"/>
        <end position="1013"/>
    </location>
</feature>
<dbReference type="InterPro" id="IPR014001">
    <property type="entry name" value="Helicase_ATP-bd"/>
</dbReference>
<evidence type="ECO:0000256" key="5">
    <source>
        <dbReference type="ARBA" id="ARBA00023118"/>
    </source>
</evidence>
<accession>E6SJC5</accession>
<keyword evidence="1" id="KW-0547">Nucleotide-binding</keyword>
<keyword evidence="8" id="KW-1185">Reference proteome</keyword>
<protein>
    <submittedName>
        <fullName evidence="7">CRISPR-associated helicase Cas3, Anaes-subtype</fullName>
    </submittedName>
</protein>
<dbReference type="Pfam" id="PF22590">
    <property type="entry name" value="Cas3-like_C_2"/>
    <property type="match status" value="1"/>
</dbReference>
<dbReference type="AlphaFoldDB" id="E6SJC5"/>
<evidence type="ECO:0000259" key="6">
    <source>
        <dbReference type="PROSITE" id="PS51643"/>
    </source>
</evidence>
<proteinExistence type="predicted"/>
<dbReference type="Pfam" id="PF00270">
    <property type="entry name" value="DEAD"/>
    <property type="match status" value="1"/>
</dbReference>
<dbReference type="InterPro" id="IPR011545">
    <property type="entry name" value="DEAD/DEAH_box_helicase_dom"/>
</dbReference>
<dbReference type="SMART" id="SM00487">
    <property type="entry name" value="DEXDc"/>
    <property type="match status" value="1"/>
</dbReference>
<dbReference type="SUPFAM" id="SSF52540">
    <property type="entry name" value="P-loop containing nucleoside triphosphate hydrolases"/>
    <property type="match status" value="1"/>
</dbReference>
<evidence type="ECO:0000313" key="7">
    <source>
        <dbReference type="EMBL" id="ADU51053.1"/>
    </source>
</evidence>
<dbReference type="GO" id="GO:0005524">
    <property type="term" value="F:ATP binding"/>
    <property type="evidence" value="ECO:0007669"/>
    <property type="project" value="UniProtKB-KW"/>
</dbReference>
<keyword evidence="3" id="KW-0347">Helicase</keyword>
<dbReference type="EMBL" id="CP002344">
    <property type="protein sequence ID" value="ADU51053.1"/>
    <property type="molecule type" value="Genomic_DNA"/>
</dbReference>
<dbReference type="GO" id="GO:0016787">
    <property type="term" value="F:hydrolase activity"/>
    <property type="evidence" value="ECO:0007669"/>
    <property type="project" value="UniProtKB-KW"/>
</dbReference>
<keyword evidence="5" id="KW-0051">Antiviral defense</keyword>
<dbReference type="GO" id="GO:0004386">
    <property type="term" value="F:helicase activity"/>
    <property type="evidence" value="ECO:0007669"/>
    <property type="project" value="UniProtKB-KW"/>
</dbReference>
<organism evidence="7 8">
    <name type="scientific">Thermaerobacter marianensis (strain ATCC 700841 / DSM 12885 / JCM 10246 / 7p75a)</name>
    <dbReference type="NCBI Taxonomy" id="644966"/>
    <lineage>
        <taxon>Bacteria</taxon>
        <taxon>Bacillati</taxon>
        <taxon>Bacillota</taxon>
        <taxon>Clostridia</taxon>
        <taxon>Eubacteriales</taxon>
        <taxon>Clostridiales Family XVII. Incertae Sedis</taxon>
        <taxon>Thermaerobacter</taxon>
    </lineage>
</organism>
<dbReference type="eggNOG" id="COG1203">
    <property type="taxonomic scope" value="Bacteria"/>
</dbReference>
<name>E6SJC5_THEM7</name>
<evidence type="ECO:0000256" key="1">
    <source>
        <dbReference type="ARBA" id="ARBA00022741"/>
    </source>
</evidence>
<dbReference type="Gene3D" id="3.40.50.300">
    <property type="entry name" value="P-loop containing nucleotide triphosphate hydrolases"/>
    <property type="match status" value="2"/>
</dbReference>
<dbReference type="InterPro" id="IPR006483">
    <property type="entry name" value="CRISPR-assoc_Cas3_HD"/>
</dbReference>
<gene>
    <name evidence="7" type="ordered locus">Tmar_0940</name>
</gene>
<keyword evidence="2" id="KW-0378">Hydrolase</keyword>
<dbReference type="KEGG" id="tmr:Tmar_0940"/>
<sequence>MTPLSTRDFGPFFQEVTGHAPYPWQERLVAQILTEGWPDAIEIPTGCGKTAVVEIAVFTLAAQAGRSPWERTTALRFFYVVDRRFIVDQAAQRAQSLAQQLLERWQAGDGGPVGRVAQALMRFGGRVPLHVAVLRGGMYRQSRWVDMPNQPTLCMTTVDQIGSRLLFRGYGVSEYQRPIEAGLAGMDAVFVLDEAHLSWPFLTTLRTIQQYQKRAEQPVAPPLRVVAMSATLPPGAGDRRIELDEEDRHVLQARLGAEKAARLVEIRASSFEPQVAKRAQELARELMATLPAPVVGIVVNQVGSARQVFEQLREQTADWADAVLLTGRIRPYDRDRLLDRIHPRVVAGRRPDDGSRPLFVVATQTVEVGADFDFDALVTELAPMEALLQRFGRLNRTGAPRPAPAIIARRKGDARGVYPSDVLEACWEWLIRQAQDPRRPNVDLGYHGFARLKAQNPPPTLPPSSPPVLLPSIVERWVQTSPAPDPDPDVAPYLHGLDAVAPADVQVVWRADIDPADLQVAAQNAAAGGPARDWTSYYDGLLTLVPPRLHEALAVPVWAVRRWLEGEPGDAEDLADGEGIAAPALAAGPGRGRPVLRWQGPGKVEVIRPQAIRPGDTIVVPAAYGGVDEYGWHPASTTPARDVYELGVIQKSSSARVRLRLHEGCLREMWADASREAAGAKAAPADGAAETPPALEEALHLWRQFLEALNQQDAGDDAEDEQDRLLLELLQQLLQILREAAPEPWRSLAERALAAQSNPTPYPHHPRWGVTGVVIELWNDASSPQQDLAAWGLTTAPEDVVTEDEESESADIGRPVPLTEHSQHVARMAEAFARHCGLEKALIACVERAGRHHDLGKGEPRTQVLLHGGDPFAAALAPEPLAKSGGIPRDRTARIQAFERAALPRGFRHEFISARLAERYPELTAGAPDRELVIYLIGVHHGRGRPFPPIPEQDDSPTTFEVCWEGVSLQGSSDHGWDRLGGGWADLFWTLVRRYGYWGLAYLEAIVRLADHRASAEEVGR</sequence>